<dbReference type="PANTHER" id="PTHR35010">
    <property type="entry name" value="BLL4672 PROTEIN-RELATED"/>
    <property type="match status" value="1"/>
</dbReference>
<keyword evidence="3" id="KW-1185">Reference proteome</keyword>
<name>A0ABS1VRX2_9ACTN</name>
<evidence type="ECO:0000313" key="3">
    <source>
        <dbReference type="Proteomes" id="UP000598996"/>
    </source>
</evidence>
<proteinExistence type="predicted"/>
<evidence type="ECO:0000259" key="1">
    <source>
        <dbReference type="SMART" id="SM00530"/>
    </source>
</evidence>
<dbReference type="PANTHER" id="PTHR35010:SF2">
    <property type="entry name" value="BLL4672 PROTEIN"/>
    <property type="match status" value="1"/>
</dbReference>
<comment type="caution">
    <text evidence="2">The sequence shown here is derived from an EMBL/GenBank/DDBJ whole genome shotgun (WGS) entry which is preliminary data.</text>
</comment>
<gene>
    <name evidence="2" type="ORF">JKJ07_24455</name>
</gene>
<dbReference type="SMART" id="SM00530">
    <property type="entry name" value="HTH_XRE"/>
    <property type="match status" value="1"/>
</dbReference>
<accession>A0ABS1VRX2</accession>
<dbReference type="Gene3D" id="3.30.450.180">
    <property type="match status" value="1"/>
</dbReference>
<protein>
    <submittedName>
        <fullName evidence="2">Helix-turn-helix domain-containing protein</fullName>
    </submittedName>
</protein>
<reference evidence="2 3" key="1">
    <citation type="submission" date="2021-01" db="EMBL/GenBank/DDBJ databases">
        <title>Actinoplanes sp. nov. LDG1-01 isolated from lichen.</title>
        <authorList>
            <person name="Saeng-In P."/>
            <person name="Phongsopitanun W."/>
            <person name="Kanchanasin P."/>
            <person name="Yuki M."/>
            <person name="Kudo T."/>
            <person name="Ohkuma M."/>
            <person name="Tanasupawat S."/>
        </authorList>
    </citation>
    <scope>NUCLEOTIDE SEQUENCE [LARGE SCALE GENOMIC DNA]</scope>
    <source>
        <strain evidence="2 3">LDG1-01</strain>
    </source>
</reference>
<dbReference type="CDD" id="cd00093">
    <property type="entry name" value="HTH_XRE"/>
    <property type="match status" value="1"/>
</dbReference>
<dbReference type="EMBL" id="JAENHO010000007">
    <property type="protein sequence ID" value="MBL7257456.1"/>
    <property type="molecule type" value="Genomic_DNA"/>
</dbReference>
<dbReference type="InterPro" id="IPR001387">
    <property type="entry name" value="Cro/C1-type_HTH"/>
</dbReference>
<evidence type="ECO:0000313" key="2">
    <source>
        <dbReference type="EMBL" id="MBL7257456.1"/>
    </source>
</evidence>
<dbReference type="InterPro" id="IPR041413">
    <property type="entry name" value="MLTR_LBD"/>
</dbReference>
<feature type="domain" description="HTH cro/C1-type" evidence="1">
    <location>
        <begin position="10"/>
        <end position="82"/>
    </location>
</feature>
<dbReference type="Proteomes" id="UP000598996">
    <property type="component" value="Unassembled WGS sequence"/>
</dbReference>
<dbReference type="SUPFAM" id="SSF47413">
    <property type="entry name" value="lambda repressor-like DNA-binding domains"/>
    <property type="match status" value="1"/>
</dbReference>
<dbReference type="Pfam" id="PF13560">
    <property type="entry name" value="HTH_31"/>
    <property type="match status" value="1"/>
</dbReference>
<sequence length="300" mass="33161">MNNRAAVRDFLISRRARVTPAQAGLPTSGRRRVPGLRREEVAVLAGVSTEWYTRLEKGHIRDVSYDVLDAVARTLRLDDEERLYLFDLARAARAETPDGTSQDCRSVAAADVELPPTVQWLLDSMTLSSATVTNRRLDVLAINPLGRALYSPMFDSPASGEPNHPNLARYHFLCPSARDFYGDWDVTADVLVGLLRTEAGRAHCDDVLHGLVAELSDASAEFRARWAKHHIVIHNRGTKLFRHPFAGPLTLAYHSMLLPISVQEAQMTTLCTAEPGSPDEDRLRMLASWSAPSSPTPAIS</sequence>
<dbReference type="Pfam" id="PF17765">
    <property type="entry name" value="MLTR_LBD"/>
    <property type="match status" value="1"/>
</dbReference>
<dbReference type="InterPro" id="IPR010982">
    <property type="entry name" value="Lambda_DNA-bd_dom_sf"/>
</dbReference>
<dbReference type="RefSeq" id="WP_202994076.1">
    <property type="nucleotide sequence ID" value="NZ_JAENHO010000007.1"/>
</dbReference>
<organism evidence="2 3">
    <name type="scientific">Paractinoplanes lichenicola</name>
    <dbReference type="NCBI Taxonomy" id="2802976"/>
    <lineage>
        <taxon>Bacteria</taxon>
        <taxon>Bacillati</taxon>
        <taxon>Actinomycetota</taxon>
        <taxon>Actinomycetes</taxon>
        <taxon>Micromonosporales</taxon>
        <taxon>Micromonosporaceae</taxon>
        <taxon>Paractinoplanes</taxon>
    </lineage>
</organism>
<dbReference type="Gene3D" id="1.10.260.40">
    <property type="entry name" value="lambda repressor-like DNA-binding domains"/>
    <property type="match status" value="1"/>
</dbReference>